<evidence type="ECO:0000256" key="14">
    <source>
        <dbReference type="SAM" id="Phobius"/>
    </source>
</evidence>
<keyword evidence="5" id="KW-0001">2Fe-2S</keyword>
<name>A0A5J5KY47_9MICC</name>
<dbReference type="GO" id="GO:0051537">
    <property type="term" value="F:2 iron, 2 sulfur cluster binding"/>
    <property type="evidence" value="ECO:0007669"/>
    <property type="project" value="UniProtKB-KW"/>
</dbReference>
<dbReference type="Gene3D" id="3.40.50.80">
    <property type="entry name" value="Nucleotide-binding domain of ferredoxin-NADP reductase (FNR) module"/>
    <property type="match status" value="1"/>
</dbReference>
<evidence type="ECO:0000256" key="5">
    <source>
        <dbReference type="ARBA" id="ARBA00022714"/>
    </source>
</evidence>
<evidence type="ECO:0000256" key="8">
    <source>
        <dbReference type="ARBA" id="ARBA00022989"/>
    </source>
</evidence>
<protein>
    <submittedName>
        <fullName evidence="16">Oxidoreductase</fullName>
    </submittedName>
</protein>
<evidence type="ECO:0000256" key="6">
    <source>
        <dbReference type="ARBA" id="ARBA00022723"/>
    </source>
</evidence>
<comment type="caution">
    <text evidence="16">The sequence shown here is derived from an EMBL/GenBank/DDBJ whole genome shotgun (WGS) entry which is preliminary data.</text>
</comment>
<dbReference type="SUPFAM" id="SSF52343">
    <property type="entry name" value="Ferredoxin reductase-like, C-terminal NADP-linked domain"/>
    <property type="match status" value="1"/>
</dbReference>
<gene>
    <name evidence="16" type="ORF">FCK90_07100</name>
</gene>
<evidence type="ECO:0000256" key="12">
    <source>
        <dbReference type="ARBA" id="ARBA00023136"/>
    </source>
</evidence>
<dbReference type="OrthoDB" id="9801223at2"/>
<dbReference type="EMBL" id="SZWF01000006">
    <property type="protein sequence ID" value="KAA9394574.1"/>
    <property type="molecule type" value="Genomic_DNA"/>
</dbReference>
<dbReference type="SUPFAM" id="SSF63380">
    <property type="entry name" value="Riboflavin synthase domain-like"/>
    <property type="match status" value="1"/>
</dbReference>
<keyword evidence="8 14" id="KW-1133">Transmembrane helix</keyword>
<proteinExistence type="predicted"/>
<keyword evidence="3" id="KW-0285">Flavoprotein</keyword>
<dbReference type="Gene3D" id="2.40.30.10">
    <property type="entry name" value="Translation factors"/>
    <property type="match status" value="1"/>
</dbReference>
<evidence type="ECO:0000256" key="4">
    <source>
        <dbReference type="ARBA" id="ARBA00022692"/>
    </source>
</evidence>
<keyword evidence="4 14" id="KW-0812">Transmembrane</keyword>
<organism evidence="16 17">
    <name type="scientific">Kocuria coralli</name>
    <dbReference type="NCBI Taxonomy" id="1461025"/>
    <lineage>
        <taxon>Bacteria</taxon>
        <taxon>Bacillati</taxon>
        <taxon>Actinomycetota</taxon>
        <taxon>Actinomycetes</taxon>
        <taxon>Micrococcales</taxon>
        <taxon>Micrococcaceae</taxon>
        <taxon>Kocuria</taxon>
    </lineage>
</organism>
<feature type="transmembrane region" description="Helical" evidence="14">
    <location>
        <begin position="30"/>
        <end position="52"/>
    </location>
</feature>
<dbReference type="InterPro" id="IPR039261">
    <property type="entry name" value="FNR_nucleotide-bd"/>
</dbReference>
<dbReference type="PANTHER" id="PTHR47354">
    <property type="entry name" value="NADH OXIDOREDUCTASE HCR"/>
    <property type="match status" value="1"/>
</dbReference>
<feature type="transmembrane region" description="Helical" evidence="14">
    <location>
        <begin position="175"/>
        <end position="196"/>
    </location>
</feature>
<keyword evidence="9" id="KW-0560">Oxidoreductase</keyword>
<feature type="domain" description="FAD-binding FR-type" evidence="15">
    <location>
        <begin position="234"/>
        <end position="334"/>
    </location>
</feature>
<dbReference type="InterPro" id="IPR050415">
    <property type="entry name" value="MRET"/>
</dbReference>
<dbReference type="InterPro" id="IPR017938">
    <property type="entry name" value="Riboflavin_synthase-like_b-brl"/>
</dbReference>
<evidence type="ECO:0000256" key="3">
    <source>
        <dbReference type="ARBA" id="ARBA00022630"/>
    </source>
</evidence>
<evidence type="ECO:0000256" key="9">
    <source>
        <dbReference type="ARBA" id="ARBA00023002"/>
    </source>
</evidence>
<dbReference type="GO" id="GO:0046872">
    <property type="term" value="F:metal ion binding"/>
    <property type="evidence" value="ECO:0007669"/>
    <property type="project" value="UniProtKB-KW"/>
</dbReference>
<keyword evidence="10" id="KW-0408">Iron</keyword>
<evidence type="ECO:0000313" key="16">
    <source>
        <dbReference type="EMBL" id="KAA9394574.1"/>
    </source>
</evidence>
<dbReference type="AlphaFoldDB" id="A0A5J5KY47"/>
<evidence type="ECO:0000256" key="11">
    <source>
        <dbReference type="ARBA" id="ARBA00023014"/>
    </source>
</evidence>
<dbReference type="InterPro" id="IPR013130">
    <property type="entry name" value="Fe3_Rdtase_TM_dom"/>
</dbReference>
<feature type="transmembrane region" description="Helical" evidence="14">
    <location>
        <begin position="110"/>
        <end position="128"/>
    </location>
</feature>
<comment type="subcellular location">
    <subcellularLocation>
        <location evidence="2">Membrane</location>
        <topology evidence="2">Multi-pass membrane protein</topology>
    </subcellularLocation>
</comment>
<dbReference type="GO" id="GO:0016020">
    <property type="term" value="C:membrane"/>
    <property type="evidence" value="ECO:0007669"/>
    <property type="project" value="UniProtKB-SubCell"/>
</dbReference>
<reference evidence="16 17" key="1">
    <citation type="submission" date="2019-05" db="EMBL/GenBank/DDBJ databases">
        <title>Kocuria coralli sp. nov., a novel actinobacterium isolated from coral reef seawater.</title>
        <authorList>
            <person name="Li J."/>
        </authorList>
    </citation>
    <scope>NUCLEOTIDE SEQUENCE [LARGE SCALE GENOMIC DNA]</scope>
    <source>
        <strain evidence="16 17">SCSIO 13007</strain>
    </source>
</reference>
<dbReference type="Proteomes" id="UP000325957">
    <property type="component" value="Unassembled WGS sequence"/>
</dbReference>
<feature type="transmembrane region" description="Helical" evidence="14">
    <location>
        <begin position="64"/>
        <end position="89"/>
    </location>
</feature>
<evidence type="ECO:0000256" key="7">
    <source>
        <dbReference type="ARBA" id="ARBA00022827"/>
    </source>
</evidence>
<dbReference type="Pfam" id="PF01794">
    <property type="entry name" value="Ferric_reduct"/>
    <property type="match status" value="1"/>
</dbReference>
<evidence type="ECO:0000259" key="15">
    <source>
        <dbReference type="PROSITE" id="PS51384"/>
    </source>
</evidence>
<evidence type="ECO:0000256" key="2">
    <source>
        <dbReference type="ARBA" id="ARBA00004141"/>
    </source>
</evidence>
<evidence type="ECO:0000313" key="17">
    <source>
        <dbReference type="Proteomes" id="UP000325957"/>
    </source>
</evidence>
<feature type="transmembrane region" description="Helical" evidence="14">
    <location>
        <begin position="148"/>
        <end position="168"/>
    </location>
</feature>
<keyword evidence="6" id="KW-0479">Metal-binding</keyword>
<feature type="transmembrane region" description="Helical" evidence="14">
    <location>
        <begin position="208"/>
        <end position="229"/>
    </location>
</feature>
<dbReference type="PANTHER" id="PTHR47354:SF8">
    <property type="entry name" value="1,2-PHENYLACETYL-COA EPOXIDASE, SUBUNIT E"/>
    <property type="match status" value="1"/>
</dbReference>
<accession>A0A5J5KY47</accession>
<comment type="cofactor">
    <cofactor evidence="1">
        <name>FAD</name>
        <dbReference type="ChEBI" id="CHEBI:57692"/>
    </cofactor>
</comment>
<dbReference type="PROSITE" id="PS51384">
    <property type="entry name" value="FAD_FR"/>
    <property type="match status" value="1"/>
</dbReference>
<evidence type="ECO:0000256" key="1">
    <source>
        <dbReference type="ARBA" id="ARBA00001974"/>
    </source>
</evidence>
<keyword evidence="12 14" id="KW-0472">Membrane</keyword>
<dbReference type="GO" id="GO:0016491">
    <property type="term" value="F:oxidoreductase activity"/>
    <property type="evidence" value="ECO:0007669"/>
    <property type="project" value="UniProtKB-KW"/>
</dbReference>
<keyword evidence="17" id="KW-1185">Reference proteome</keyword>
<sequence length="467" mass="50432">MSIATAPPAPPSAPSTVTTSPRSRHAAVTALHVLFWASVAMSVMLFVLWGGIATMVDLGSTMRGLGMITGLIGTDLVLVMLVLAARIPWLDQLIGHDTAIAYHRKLGKPALYLILAHAALLIGGAAVLDGFDVVGATITILTDLDNFLASIGLLLFVVVVVSSIVAAVRKWSYEAWYVIHLLSYIAIVLALPHQSIPGAVLADGSWRYAYWLTLYGIAFGSLLLFRVLLPVGRSLFHGLKVSRVEHIAPGVASIYLTGRRVESLRIRGGQYALWRFWGAKTWWHAHPISFSATPTPNTLRITVRDLGDGSRALTNVNPGTRVTFSGPFGIFTNQARTAPHAVLISAGIGVTPIRAFLEDAALSPGEATVILRHSGSDPTYLWDEIHALAEESGTRVIEMRGHRPPGTTTWISATASAEQLTLESMLPDLTDSDLYVCGPIAWTELVVRDARAAGVPNHQIHVEQFDW</sequence>
<evidence type="ECO:0000256" key="13">
    <source>
        <dbReference type="SAM" id="MobiDB-lite"/>
    </source>
</evidence>
<dbReference type="InterPro" id="IPR017927">
    <property type="entry name" value="FAD-bd_FR_type"/>
</dbReference>
<keyword evidence="7" id="KW-0274">FAD</keyword>
<feature type="region of interest" description="Disordered" evidence="13">
    <location>
        <begin position="1"/>
        <end position="20"/>
    </location>
</feature>
<dbReference type="GO" id="GO:0050660">
    <property type="term" value="F:flavin adenine dinucleotide binding"/>
    <property type="evidence" value="ECO:0007669"/>
    <property type="project" value="TreeGrafter"/>
</dbReference>
<evidence type="ECO:0000256" key="10">
    <source>
        <dbReference type="ARBA" id="ARBA00023004"/>
    </source>
</evidence>
<keyword evidence="11" id="KW-0411">Iron-sulfur</keyword>